<dbReference type="InterPro" id="IPR036165">
    <property type="entry name" value="YefM-like_sf"/>
</dbReference>
<proteinExistence type="inferred from homology"/>
<gene>
    <name evidence="2" type="ORF">ATO3_20920</name>
</gene>
<keyword evidence="3" id="KW-1185">Reference proteome</keyword>
<dbReference type="OrthoDB" id="517402at2"/>
<accession>A0A225NDS6</accession>
<dbReference type="Gene3D" id="3.40.1620.10">
    <property type="entry name" value="YefM-like domain"/>
    <property type="match status" value="1"/>
</dbReference>
<dbReference type="Proteomes" id="UP000215377">
    <property type="component" value="Unassembled WGS sequence"/>
</dbReference>
<evidence type="ECO:0000256" key="1">
    <source>
        <dbReference type="ARBA" id="ARBA00009981"/>
    </source>
</evidence>
<organism evidence="2 3">
    <name type="scientific">Marinibacterium profundimaris</name>
    <dbReference type="NCBI Taxonomy" id="1679460"/>
    <lineage>
        <taxon>Bacteria</taxon>
        <taxon>Pseudomonadati</taxon>
        <taxon>Pseudomonadota</taxon>
        <taxon>Alphaproteobacteria</taxon>
        <taxon>Rhodobacterales</taxon>
        <taxon>Paracoccaceae</taxon>
        <taxon>Marinibacterium</taxon>
    </lineage>
</organism>
<name>A0A225NDS6_9RHOB</name>
<evidence type="ECO:0000313" key="3">
    <source>
        <dbReference type="Proteomes" id="UP000215377"/>
    </source>
</evidence>
<comment type="similarity">
    <text evidence="1">Belongs to the phD/YefM antitoxin family.</text>
</comment>
<evidence type="ECO:0000313" key="2">
    <source>
        <dbReference type="EMBL" id="OWU70440.1"/>
    </source>
</evidence>
<dbReference type="EMBL" id="AQQR01000012">
    <property type="protein sequence ID" value="OWU70440.1"/>
    <property type="molecule type" value="Genomic_DNA"/>
</dbReference>
<sequence length="161" mass="17630">MRITVSKARGCLGQLCARAQDPRQPIVLTRHGRDIAALVSMEEVARIWQVQAEEWTGARNPLTGRPQGGSLILPQGMTTGAGGKIVTLREAARQVREVQLARADERRMLEAGGLEPVEGGELAMEVPEPPAPAGAEARVSGRRGWCWLGWFSRSTRRRGKR</sequence>
<dbReference type="RefSeq" id="WP_088651864.1">
    <property type="nucleotide sequence ID" value="NZ_AQQR01000012.1"/>
</dbReference>
<dbReference type="SUPFAM" id="SSF143120">
    <property type="entry name" value="YefM-like"/>
    <property type="match status" value="1"/>
</dbReference>
<protein>
    <submittedName>
        <fullName evidence="2">Uncharacterized protein</fullName>
    </submittedName>
</protein>
<comment type="caution">
    <text evidence="2">The sequence shown here is derived from an EMBL/GenBank/DDBJ whole genome shotgun (WGS) entry which is preliminary data.</text>
</comment>
<reference evidence="2 3" key="1">
    <citation type="submission" date="2013-04" db="EMBL/GenBank/DDBJ databases">
        <title>Oceanicola sp. 22II1-22F33 Genome Sequencing.</title>
        <authorList>
            <person name="Lai Q."/>
            <person name="Li G."/>
            <person name="Shao Z."/>
        </authorList>
    </citation>
    <scope>NUCLEOTIDE SEQUENCE [LARGE SCALE GENOMIC DNA]</scope>
    <source>
        <strain evidence="2 3">22II1-22F33</strain>
    </source>
</reference>
<dbReference type="AlphaFoldDB" id="A0A225NDS6"/>
<dbReference type="NCBIfam" id="TIGR01552">
    <property type="entry name" value="phd_fam"/>
    <property type="match status" value="1"/>
</dbReference>